<comment type="subcellular location">
    <subcellularLocation>
        <location evidence="1">Secreted</location>
        <location evidence="1">Cell wall</location>
    </subcellularLocation>
</comment>
<evidence type="ECO:0000313" key="16">
    <source>
        <dbReference type="Proteomes" id="UP001058974"/>
    </source>
</evidence>
<keyword evidence="9" id="KW-1015">Disulfide bond</keyword>
<comment type="similarity">
    <text evidence="3">In the N-terminal section; belongs to the PMEI family.</text>
</comment>
<keyword evidence="8 12" id="KW-0063">Aspartyl esterase</keyword>
<dbReference type="GO" id="GO:0045490">
    <property type="term" value="P:pectin catabolic process"/>
    <property type="evidence" value="ECO:0007669"/>
    <property type="project" value="UniProtKB-UniRule"/>
</dbReference>
<evidence type="ECO:0000256" key="9">
    <source>
        <dbReference type="ARBA" id="ARBA00023157"/>
    </source>
</evidence>
<evidence type="ECO:0000256" key="13">
    <source>
        <dbReference type="SAM" id="Phobius"/>
    </source>
</evidence>
<dbReference type="SMART" id="SM00856">
    <property type="entry name" value="PMEI"/>
    <property type="match status" value="1"/>
</dbReference>
<evidence type="ECO:0000256" key="12">
    <source>
        <dbReference type="RuleBase" id="RU000589"/>
    </source>
</evidence>
<keyword evidence="13" id="KW-0472">Membrane</keyword>
<evidence type="ECO:0000256" key="10">
    <source>
        <dbReference type="ARBA" id="ARBA00023180"/>
    </source>
</evidence>
<name>A0A9D5AS07_PEA</name>
<dbReference type="SUPFAM" id="SSF51126">
    <property type="entry name" value="Pectin lyase-like"/>
    <property type="match status" value="1"/>
</dbReference>
<dbReference type="Gene3D" id="1.20.140.40">
    <property type="entry name" value="Invertase/pectin methylesterase inhibitor family protein"/>
    <property type="match status" value="1"/>
</dbReference>
<dbReference type="FunFam" id="1.20.140.40:FF:000010">
    <property type="entry name" value="Pectinesterase"/>
    <property type="match status" value="1"/>
</dbReference>
<keyword evidence="16" id="KW-1185">Reference proteome</keyword>
<dbReference type="Pfam" id="PF04043">
    <property type="entry name" value="PMEI"/>
    <property type="match status" value="1"/>
</dbReference>
<dbReference type="CDD" id="cd15798">
    <property type="entry name" value="PMEI-like_3"/>
    <property type="match status" value="1"/>
</dbReference>
<dbReference type="FunFam" id="2.160.20.10:FF:000001">
    <property type="entry name" value="Pectinesterase"/>
    <property type="match status" value="1"/>
</dbReference>
<dbReference type="InterPro" id="IPR000070">
    <property type="entry name" value="Pectinesterase_cat"/>
</dbReference>
<reference evidence="15 16" key="1">
    <citation type="journal article" date="2022" name="Nat. Genet.">
        <title>Improved pea reference genome and pan-genome highlight genomic features and evolutionary characteristics.</title>
        <authorList>
            <person name="Yang T."/>
            <person name="Liu R."/>
            <person name="Luo Y."/>
            <person name="Hu S."/>
            <person name="Wang D."/>
            <person name="Wang C."/>
            <person name="Pandey M.K."/>
            <person name="Ge S."/>
            <person name="Xu Q."/>
            <person name="Li N."/>
            <person name="Li G."/>
            <person name="Huang Y."/>
            <person name="Saxena R.K."/>
            <person name="Ji Y."/>
            <person name="Li M."/>
            <person name="Yan X."/>
            <person name="He Y."/>
            <person name="Liu Y."/>
            <person name="Wang X."/>
            <person name="Xiang C."/>
            <person name="Varshney R.K."/>
            <person name="Ding H."/>
            <person name="Gao S."/>
            <person name="Zong X."/>
        </authorList>
    </citation>
    <scope>NUCLEOTIDE SEQUENCE [LARGE SCALE GENOMIC DNA]</scope>
    <source>
        <strain evidence="15 16">cv. Zhongwan 6</strain>
    </source>
</reference>
<keyword evidence="6" id="KW-0134">Cell wall</keyword>
<keyword evidence="13" id="KW-1133">Transmembrane helix</keyword>
<feature type="non-terminal residue" evidence="15">
    <location>
        <position position="1"/>
    </location>
</feature>
<evidence type="ECO:0000313" key="15">
    <source>
        <dbReference type="EMBL" id="KAI5422242.1"/>
    </source>
</evidence>
<keyword evidence="7 12" id="KW-0378">Hydrolase</keyword>
<dbReference type="PROSITE" id="PS00503">
    <property type="entry name" value="PECTINESTERASE_2"/>
    <property type="match status" value="1"/>
</dbReference>
<dbReference type="EC" id="3.1.1.11" evidence="5 12"/>
<comment type="pathway">
    <text evidence="2 12">Glycan metabolism; pectin degradation; 2-dehydro-3-deoxy-D-gluconate from pectin: step 1/5.</text>
</comment>
<evidence type="ECO:0000256" key="1">
    <source>
        <dbReference type="ARBA" id="ARBA00004191"/>
    </source>
</evidence>
<keyword evidence="10" id="KW-0325">Glycoprotein</keyword>
<evidence type="ECO:0000256" key="3">
    <source>
        <dbReference type="ARBA" id="ARBA00006027"/>
    </source>
</evidence>
<dbReference type="Gramene" id="Psat04G0563500-T3">
    <property type="protein sequence ID" value="KAI5422242.1"/>
    <property type="gene ID" value="KIW84_045635"/>
</dbReference>
<dbReference type="Pfam" id="PF01095">
    <property type="entry name" value="Pectinesterase"/>
    <property type="match status" value="1"/>
</dbReference>
<dbReference type="PANTHER" id="PTHR31707">
    <property type="entry name" value="PECTINESTERASE"/>
    <property type="match status" value="1"/>
</dbReference>
<dbReference type="GO" id="GO:0030599">
    <property type="term" value="F:pectinesterase activity"/>
    <property type="evidence" value="ECO:0007669"/>
    <property type="project" value="UniProtKB-UniRule"/>
</dbReference>
<evidence type="ECO:0000256" key="6">
    <source>
        <dbReference type="ARBA" id="ARBA00022512"/>
    </source>
</evidence>
<organism evidence="15 16">
    <name type="scientific">Pisum sativum</name>
    <name type="common">Garden pea</name>
    <name type="synonym">Lathyrus oleraceus</name>
    <dbReference type="NCBI Taxonomy" id="3888"/>
    <lineage>
        <taxon>Eukaryota</taxon>
        <taxon>Viridiplantae</taxon>
        <taxon>Streptophyta</taxon>
        <taxon>Embryophyta</taxon>
        <taxon>Tracheophyta</taxon>
        <taxon>Spermatophyta</taxon>
        <taxon>Magnoliopsida</taxon>
        <taxon>eudicotyledons</taxon>
        <taxon>Gunneridae</taxon>
        <taxon>Pentapetalae</taxon>
        <taxon>rosids</taxon>
        <taxon>fabids</taxon>
        <taxon>Fabales</taxon>
        <taxon>Fabaceae</taxon>
        <taxon>Papilionoideae</taxon>
        <taxon>50 kb inversion clade</taxon>
        <taxon>NPAAA clade</taxon>
        <taxon>Hologalegina</taxon>
        <taxon>IRL clade</taxon>
        <taxon>Fabeae</taxon>
        <taxon>Lathyrus</taxon>
    </lineage>
</organism>
<dbReference type="Proteomes" id="UP001058974">
    <property type="component" value="Chromosome 4"/>
</dbReference>
<dbReference type="GO" id="GO:0042545">
    <property type="term" value="P:cell wall modification"/>
    <property type="evidence" value="ECO:0007669"/>
    <property type="project" value="UniProtKB-UniRule"/>
</dbReference>
<dbReference type="InterPro" id="IPR011050">
    <property type="entry name" value="Pectin_lyase_fold/virulence"/>
</dbReference>
<sequence length="627" mass="68960">TTHFLSTFHLFFSNPIMNKIKQLLARISNSGNNNNNKKLILTLFTTVLIITAIVAIIATTTTTKNSNKTNKITSSSLSLSHHSHTIIKSACTTTLYPELCFSAISSEPNITHKITNHKDVISVSLNITKRAVEHNFFTVENLLTLKNLTGREKIALHDCLETIDETLDELKEAEEDLVLYPAKKTVYQHADDLKTLISAAITNQVTCLDGFSHDGADKRVRKVLEEGQVHVEHMCSNALAMTKNMTDSDIAEFEQKNMLKSERNGRKLLEEENGVKWPEWISAGDRRLLQGGAVKWPEWISAGDRRLLQGGAVKADVVVAADGSGNFKTVSEAVAAAPLKSSKRFVIKIKSGVYKENVEVPKKKINIMFLGDGKTSTIISGDRNVVDGSTTFHSATVAIVGANFLARDITFQNTAGPAKHQAVALRVGADLSAFYNCDVIAYQDTLYVHNNRQFFVNCFISGTVDFIFGNAAVVFQNCDIHARRPNSGQKNMVTAQGRVDPNQNTGIVIQKCRIGATKDLEGVKSSFPTYLGRPWKEYSRTVIMQSVISDVIEPVGWHEWNGNFALDTLVYREYLNTGPGSGTSKRVTWKGFKVISNVAEAQSFTAGNFIGGSSWLGSTGFPFSLGL</sequence>
<evidence type="ECO:0000256" key="8">
    <source>
        <dbReference type="ARBA" id="ARBA00023085"/>
    </source>
</evidence>
<dbReference type="Gene3D" id="2.160.20.10">
    <property type="entry name" value="Single-stranded right-handed beta-helix, Pectin lyase-like"/>
    <property type="match status" value="1"/>
</dbReference>
<dbReference type="InterPro" id="IPR035513">
    <property type="entry name" value="Invertase/methylesterase_inhib"/>
</dbReference>
<comment type="similarity">
    <text evidence="4">In the C-terminal section; belongs to the pectinesterase family.</text>
</comment>
<dbReference type="GO" id="GO:0004857">
    <property type="term" value="F:enzyme inhibitor activity"/>
    <property type="evidence" value="ECO:0007669"/>
    <property type="project" value="InterPro"/>
</dbReference>
<keyword evidence="6" id="KW-0964">Secreted</keyword>
<dbReference type="InterPro" id="IPR012334">
    <property type="entry name" value="Pectin_lyas_fold"/>
</dbReference>
<dbReference type="InterPro" id="IPR033131">
    <property type="entry name" value="Pectinesterase_Asp_AS"/>
</dbReference>
<dbReference type="SUPFAM" id="SSF101148">
    <property type="entry name" value="Plant invertase/pectin methylesterase inhibitor"/>
    <property type="match status" value="1"/>
</dbReference>
<accession>A0A9D5AS07</accession>
<keyword evidence="13" id="KW-0812">Transmembrane</keyword>
<evidence type="ECO:0000256" key="5">
    <source>
        <dbReference type="ARBA" id="ARBA00013229"/>
    </source>
</evidence>
<evidence type="ECO:0000256" key="11">
    <source>
        <dbReference type="PROSITE-ProRule" id="PRU10040"/>
    </source>
</evidence>
<feature type="active site" evidence="11">
    <location>
        <position position="465"/>
    </location>
</feature>
<evidence type="ECO:0000256" key="2">
    <source>
        <dbReference type="ARBA" id="ARBA00005184"/>
    </source>
</evidence>
<evidence type="ECO:0000256" key="7">
    <source>
        <dbReference type="ARBA" id="ARBA00022801"/>
    </source>
</evidence>
<gene>
    <name evidence="15" type="ORF">KIW84_045635</name>
</gene>
<evidence type="ECO:0000256" key="4">
    <source>
        <dbReference type="ARBA" id="ARBA00007786"/>
    </source>
</evidence>
<feature type="transmembrane region" description="Helical" evidence="13">
    <location>
        <begin position="39"/>
        <end position="58"/>
    </location>
</feature>
<proteinExistence type="inferred from homology"/>
<dbReference type="NCBIfam" id="TIGR01614">
    <property type="entry name" value="PME_inhib"/>
    <property type="match status" value="1"/>
</dbReference>
<evidence type="ECO:0000259" key="14">
    <source>
        <dbReference type="SMART" id="SM00856"/>
    </source>
</evidence>
<comment type="caution">
    <text evidence="15">The sequence shown here is derived from an EMBL/GenBank/DDBJ whole genome shotgun (WGS) entry which is preliminary data.</text>
</comment>
<comment type="catalytic activity">
    <reaction evidence="12">
        <text>[(1-&gt;4)-alpha-D-galacturonosyl methyl ester](n) + n H2O = [(1-&gt;4)-alpha-D-galacturonosyl](n) + n methanol + n H(+)</text>
        <dbReference type="Rhea" id="RHEA:22380"/>
        <dbReference type="Rhea" id="RHEA-COMP:14570"/>
        <dbReference type="Rhea" id="RHEA-COMP:14573"/>
        <dbReference type="ChEBI" id="CHEBI:15377"/>
        <dbReference type="ChEBI" id="CHEBI:15378"/>
        <dbReference type="ChEBI" id="CHEBI:17790"/>
        <dbReference type="ChEBI" id="CHEBI:140522"/>
        <dbReference type="ChEBI" id="CHEBI:140523"/>
        <dbReference type="EC" id="3.1.1.11"/>
    </reaction>
</comment>
<dbReference type="EMBL" id="JAMSHJ010000004">
    <property type="protein sequence ID" value="KAI5422242.1"/>
    <property type="molecule type" value="Genomic_DNA"/>
</dbReference>
<dbReference type="InterPro" id="IPR006501">
    <property type="entry name" value="Pectinesterase_inhib_dom"/>
</dbReference>
<protein>
    <recommendedName>
        <fullName evidence="5 12">Pectinesterase</fullName>
        <ecNumber evidence="5 12">3.1.1.11</ecNumber>
    </recommendedName>
</protein>
<feature type="domain" description="Pectinesterase inhibitor" evidence="14">
    <location>
        <begin position="82"/>
        <end position="241"/>
    </location>
</feature>
<dbReference type="AlphaFoldDB" id="A0A9D5AS07"/>